<dbReference type="PANTHER" id="PTHR10579:SF43">
    <property type="entry name" value="ZINC FINGER (C3HC4-TYPE RING FINGER) FAMILY PROTEIN"/>
    <property type="match status" value="1"/>
</dbReference>
<keyword evidence="3" id="KW-1185">Reference proteome</keyword>
<sequence length="425" mass="46246">MKVQLLCALNDHNVDAAQESNQRQLSISISAVPDELHQHLPLNLCLILDKSGSMHGKPIATVIQAVEQLLDRLQPGDHISVVAFAGSAQIIIPHQTVQDVEAIKAQIHKKLKASGGTSIAKGLELGITEMMKGTKGAVSQAFLLTDGHGENGVRIWKLQIGKNDNQRCLKLANKATKINLTINTLGFGNDWNQDLLEKIADAGGGTLAYIESPEQAVDQFQHLLRRVQSVRLTNAYLLLSLVPDVRLAEFKPIAQVSPDTIELPIQPETHGGFAVRLGDLMQDMERVVLANIYLGQLPEGKQVIGHLQIRYDDPSGNQQNLVSPMVPVYADIVRDYQPAPNSLVQQSTLTLAKYRQTQLAETKLQQGDRTGAATMLQTAANTALQIGDQAAATVLQTSATRLQAGEELSEADLKKTRMVSKTVLQ</sequence>
<proteinExistence type="predicted"/>
<protein>
    <submittedName>
        <fullName evidence="2">VWA domain-containing protein</fullName>
    </submittedName>
</protein>
<reference evidence="2 3" key="1">
    <citation type="submission" date="2023-12" db="EMBL/GenBank/DDBJ databases">
        <title>Baltic Sea Cyanobacteria.</title>
        <authorList>
            <person name="Delbaje E."/>
            <person name="Fewer D.P."/>
            <person name="Shishido T.K."/>
        </authorList>
    </citation>
    <scope>NUCLEOTIDE SEQUENCE [LARGE SCALE GENOMIC DNA]</scope>
    <source>
        <strain evidence="2 3">UHCC-0300</strain>
    </source>
</reference>
<dbReference type="InterPro" id="IPR036465">
    <property type="entry name" value="vWFA_dom_sf"/>
</dbReference>
<dbReference type="PROSITE" id="PS50234">
    <property type="entry name" value="VWFA"/>
    <property type="match status" value="1"/>
</dbReference>
<dbReference type="SMART" id="SM00327">
    <property type="entry name" value="VWA"/>
    <property type="match status" value="1"/>
</dbReference>
<dbReference type="PANTHER" id="PTHR10579">
    <property type="entry name" value="CALCIUM-ACTIVATED CHLORIDE CHANNEL REGULATOR"/>
    <property type="match status" value="1"/>
</dbReference>
<dbReference type="RefSeq" id="WP_323194214.1">
    <property type="nucleotide sequence ID" value="NZ_JAYGHG010000001.1"/>
</dbReference>
<dbReference type="Gene3D" id="3.40.50.410">
    <property type="entry name" value="von Willebrand factor, type A domain"/>
    <property type="match status" value="1"/>
</dbReference>
<dbReference type="InterPro" id="IPR002035">
    <property type="entry name" value="VWF_A"/>
</dbReference>
<comment type="caution">
    <text evidence="2">The sequence shown here is derived from an EMBL/GenBank/DDBJ whole genome shotgun (WGS) entry which is preliminary data.</text>
</comment>
<feature type="domain" description="VWFA" evidence="1">
    <location>
        <begin position="43"/>
        <end position="227"/>
    </location>
</feature>
<evidence type="ECO:0000313" key="2">
    <source>
        <dbReference type="EMBL" id="MEA5579871.1"/>
    </source>
</evidence>
<dbReference type="InterPro" id="IPR051266">
    <property type="entry name" value="CLCR"/>
</dbReference>
<evidence type="ECO:0000313" key="3">
    <source>
        <dbReference type="Proteomes" id="UP001302120"/>
    </source>
</evidence>
<dbReference type="Proteomes" id="UP001302120">
    <property type="component" value="Unassembled WGS sequence"/>
</dbReference>
<gene>
    <name evidence="2" type="ORF">VB620_00775</name>
</gene>
<dbReference type="SUPFAM" id="SSF53300">
    <property type="entry name" value="vWA-like"/>
    <property type="match status" value="1"/>
</dbReference>
<name>A0ABU5UBP0_9CYAN</name>
<organism evidence="2 3">
    <name type="scientific">Nodularia harveyana UHCC-0300</name>
    <dbReference type="NCBI Taxonomy" id="2974287"/>
    <lineage>
        <taxon>Bacteria</taxon>
        <taxon>Bacillati</taxon>
        <taxon>Cyanobacteriota</taxon>
        <taxon>Cyanophyceae</taxon>
        <taxon>Nostocales</taxon>
        <taxon>Nodulariaceae</taxon>
        <taxon>Nodularia</taxon>
    </lineage>
</organism>
<dbReference type="EMBL" id="JAYGHG010000001">
    <property type="protein sequence ID" value="MEA5579871.1"/>
    <property type="molecule type" value="Genomic_DNA"/>
</dbReference>
<accession>A0ABU5UBP0</accession>
<dbReference type="Pfam" id="PF00092">
    <property type="entry name" value="VWA"/>
    <property type="match status" value="1"/>
</dbReference>
<evidence type="ECO:0000259" key="1">
    <source>
        <dbReference type="PROSITE" id="PS50234"/>
    </source>
</evidence>